<sequence length="145" mass="15050">MTMSEAHEETGPSAWVLKPITEIRGVRHALTMTLDGMVQAISEDLTKDEADGIGAMTAALHSASRAATNAVLGAPRSTPLKTVTSHNDRGIYMVMPVGEGTNTLIAAAGDEDMPMGVVAATMARQAMKLGEQIMSVPARTGDGAS</sequence>
<dbReference type="Gene3D" id="3.30.450.30">
    <property type="entry name" value="Dynein light chain 2a, cytoplasmic"/>
    <property type="match status" value="1"/>
</dbReference>
<accession>A0A1K1ZYM0</accession>
<gene>
    <name evidence="2" type="ORF">SAMN02787144_1006175</name>
</gene>
<feature type="domain" description="Roadblock/LAMTOR2" evidence="1">
    <location>
        <begin position="14"/>
        <end position="106"/>
    </location>
</feature>
<dbReference type="Pfam" id="PF03259">
    <property type="entry name" value="Robl_LC7"/>
    <property type="match status" value="1"/>
</dbReference>
<proteinExistence type="predicted"/>
<name>A0A1K1ZYM0_STRAR</name>
<dbReference type="PANTHER" id="PTHR36222">
    <property type="entry name" value="SERINE PROTEASE INHIBITOR RV3364C"/>
    <property type="match status" value="1"/>
</dbReference>
<evidence type="ECO:0000313" key="3">
    <source>
        <dbReference type="Proteomes" id="UP000181909"/>
    </source>
</evidence>
<reference evidence="2 3" key="1">
    <citation type="submission" date="2016-11" db="EMBL/GenBank/DDBJ databases">
        <authorList>
            <person name="Jaros S."/>
            <person name="Januszkiewicz K."/>
            <person name="Wedrychowicz H."/>
        </authorList>
    </citation>
    <scope>NUCLEOTIDE SEQUENCE [LARGE SCALE GENOMIC DNA]</scope>
    <source>
        <strain evidence="2 3">OK807</strain>
    </source>
</reference>
<dbReference type="Proteomes" id="UP000181909">
    <property type="component" value="Unassembled WGS sequence"/>
</dbReference>
<dbReference type="SMART" id="SM00960">
    <property type="entry name" value="Robl_LC7"/>
    <property type="match status" value="1"/>
</dbReference>
<dbReference type="STRING" id="1893.SAMN02787144_1006175"/>
<evidence type="ECO:0000259" key="1">
    <source>
        <dbReference type="SMART" id="SM00960"/>
    </source>
</evidence>
<organism evidence="2 3">
    <name type="scientific">Streptomyces atratus</name>
    <dbReference type="NCBI Taxonomy" id="1893"/>
    <lineage>
        <taxon>Bacteria</taxon>
        <taxon>Bacillati</taxon>
        <taxon>Actinomycetota</taxon>
        <taxon>Actinomycetes</taxon>
        <taxon>Kitasatosporales</taxon>
        <taxon>Streptomycetaceae</taxon>
        <taxon>Streptomyces</taxon>
    </lineage>
</organism>
<dbReference type="InterPro" id="IPR053141">
    <property type="entry name" value="Mycobact_SerProt_Inhib_Rv3364c"/>
</dbReference>
<dbReference type="AlphaFoldDB" id="A0A1K1ZYM0"/>
<protein>
    <recommendedName>
        <fullName evidence="1">Roadblock/LAMTOR2 domain-containing protein</fullName>
    </recommendedName>
</protein>
<evidence type="ECO:0000313" key="2">
    <source>
        <dbReference type="EMBL" id="SFX79241.1"/>
    </source>
</evidence>
<dbReference type="InterPro" id="IPR004942">
    <property type="entry name" value="Roadblock/LAMTOR2_dom"/>
</dbReference>
<dbReference type="SUPFAM" id="SSF103196">
    <property type="entry name" value="Roadblock/LC7 domain"/>
    <property type="match status" value="1"/>
</dbReference>
<dbReference type="PANTHER" id="PTHR36222:SF1">
    <property type="entry name" value="SERINE PROTEASE INHIBITOR RV3364C"/>
    <property type="match status" value="1"/>
</dbReference>
<dbReference type="EMBL" id="FPJO01000006">
    <property type="protein sequence ID" value="SFX79241.1"/>
    <property type="molecule type" value="Genomic_DNA"/>
</dbReference>